<dbReference type="AlphaFoldDB" id="A0A657LLD5"/>
<dbReference type="Pfam" id="PF13551">
    <property type="entry name" value="HTH_29"/>
    <property type="match status" value="1"/>
</dbReference>
<sequence>MGAAISLRTDFDAEGLRRLARRSKHATQAHRLLALALIYDGGSRSDAARLGNVTLQIVRDWVMRFNATGPGGLIDGKAPGPKSLLNDAQRAALAKAIERGPTTYLDGVVRWRLCDLAQWIWEEFRVSVSEQTLSREVRAMGYRKLAARPKHHAQDPQAIECFKKVSPPQWQRLQTGRLKENV</sequence>
<evidence type="ECO:0000259" key="1">
    <source>
        <dbReference type="Pfam" id="PF13592"/>
    </source>
</evidence>
<comment type="caution">
    <text evidence="2">The sequence shown here is derived from an EMBL/GenBank/DDBJ whole genome shotgun (WGS) entry which is preliminary data.</text>
</comment>
<dbReference type="InterPro" id="IPR009057">
    <property type="entry name" value="Homeodomain-like_sf"/>
</dbReference>
<dbReference type="Proteomes" id="UP000182661">
    <property type="component" value="Unassembled WGS sequence"/>
</dbReference>
<keyword evidence="3" id="KW-1185">Reference proteome</keyword>
<dbReference type="SUPFAM" id="SSF46689">
    <property type="entry name" value="Homeodomain-like"/>
    <property type="match status" value="1"/>
</dbReference>
<protein>
    <recommendedName>
        <fullName evidence="1">Winged helix-turn helix domain-containing protein</fullName>
    </recommendedName>
</protein>
<reference evidence="2 3" key="1">
    <citation type="submission" date="2016-02" db="EMBL/GenBank/DDBJ databases">
        <title>Genome sequencing of a beta-galactosidase producing bacteria Rhizobium sp. 59.</title>
        <authorList>
            <person name="Wang D."/>
            <person name="Kot W."/>
            <person name="Qin Y."/>
            <person name="Hansen L."/>
            <person name="Naqvi K."/>
            <person name="Rensing C."/>
        </authorList>
    </citation>
    <scope>NUCLEOTIDE SEQUENCE [LARGE SCALE GENOMIC DNA]</scope>
    <source>
        <strain evidence="2 3">59</strain>
    </source>
</reference>
<dbReference type="Pfam" id="PF13592">
    <property type="entry name" value="HTH_33"/>
    <property type="match status" value="1"/>
</dbReference>
<accession>A0A657LLD5</accession>
<gene>
    <name evidence="2" type="ORF">AX760_24550</name>
</gene>
<dbReference type="EMBL" id="LSRP01000147">
    <property type="protein sequence ID" value="OJF90112.1"/>
    <property type="molecule type" value="Genomic_DNA"/>
</dbReference>
<evidence type="ECO:0000313" key="2">
    <source>
        <dbReference type="EMBL" id="OJF90112.1"/>
    </source>
</evidence>
<dbReference type="InterPro" id="IPR025959">
    <property type="entry name" value="Winged_HTH_dom"/>
</dbReference>
<feature type="domain" description="Winged helix-turn helix" evidence="1">
    <location>
        <begin position="108"/>
        <end position="164"/>
    </location>
</feature>
<organism evidence="2 3">
    <name type="scientific">Pararhizobium antarcticum</name>
    <dbReference type="NCBI Taxonomy" id="1798805"/>
    <lineage>
        <taxon>Bacteria</taxon>
        <taxon>Pseudomonadati</taxon>
        <taxon>Pseudomonadota</taxon>
        <taxon>Alphaproteobacteria</taxon>
        <taxon>Hyphomicrobiales</taxon>
        <taxon>Rhizobiaceae</taxon>
        <taxon>Rhizobium/Agrobacterium group</taxon>
        <taxon>Pararhizobium</taxon>
    </lineage>
</organism>
<evidence type="ECO:0000313" key="3">
    <source>
        <dbReference type="Proteomes" id="UP000182661"/>
    </source>
</evidence>
<proteinExistence type="predicted"/>
<name>A0A657LLD5_9HYPH</name>